<dbReference type="GO" id="GO:0008270">
    <property type="term" value="F:zinc ion binding"/>
    <property type="evidence" value="ECO:0007669"/>
    <property type="project" value="UniProtKB-KW"/>
</dbReference>
<reference evidence="3 4" key="2">
    <citation type="submission" date="2018-11" db="EMBL/GenBank/DDBJ databases">
        <authorList>
            <consortium name="Pathogen Informatics"/>
        </authorList>
    </citation>
    <scope>NUCLEOTIDE SEQUENCE [LARGE SCALE GENOMIC DNA]</scope>
    <source>
        <strain evidence="3">Dakar</strain>
        <strain evidence="4">Dakar, Senegal</strain>
    </source>
</reference>
<evidence type="ECO:0000313" key="4">
    <source>
        <dbReference type="Proteomes" id="UP000279833"/>
    </source>
</evidence>
<name>A0A183KRY5_9TREM</name>
<keyword evidence="1" id="KW-0863">Zinc-finger</keyword>
<keyword evidence="4" id="KW-1185">Reference proteome</keyword>
<organism evidence="5">
    <name type="scientific">Schistosoma curassoni</name>
    <dbReference type="NCBI Taxonomy" id="6186"/>
    <lineage>
        <taxon>Eukaryota</taxon>
        <taxon>Metazoa</taxon>
        <taxon>Spiralia</taxon>
        <taxon>Lophotrochozoa</taxon>
        <taxon>Platyhelminthes</taxon>
        <taxon>Trematoda</taxon>
        <taxon>Digenea</taxon>
        <taxon>Strigeidida</taxon>
        <taxon>Schistosomatoidea</taxon>
        <taxon>Schistosomatidae</taxon>
        <taxon>Schistosoma</taxon>
    </lineage>
</organism>
<feature type="domain" description="CCHC-type" evidence="2">
    <location>
        <begin position="154"/>
        <end position="168"/>
    </location>
</feature>
<dbReference type="GO" id="GO:0003676">
    <property type="term" value="F:nucleic acid binding"/>
    <property type="evidence" value="ECO:0007669"/>
    <property type="project" value="InterPro"/>
</dbReference>
<proteinExistence type="predicted"/>
<keyword evidence="1" id="KW-0862">Zinc</keyword>
<dbReference type="EMBL" id="UZAK01040258">
    <property type="protein sequence ID" value="VDP64322.1"/>
    <property type="molecule type" value="Genomic_DNA"/>
</dbReference>
<gene>
    <name evidence="3" type="ORF">SCUD_LOCUS17821</name>
</gene>
<dbReference type="WBParaSite" id="SCUD_0001782401-mRNA-1">
    <property type="protein sequence ID" value="SCUD_0001782401-mRNA-1"/>
    <property type="gene ID" value="SCUD_0001782401"/>
</dbReference>
<accession>A0A183KRY5</accession>
<evidence type="ECO:0000259" key="2">
    <source>
        <dbReference type="PROSITE" id="PS50158"/>
    </source>
</evidence>
<dbReference type="InterPro" id="IPR001878">
    <property type="entry name" value="Znf_CCHC"/>
</dbReference>
<keyword evidence="1" id="KW-0479">Metal-binding</keyword>
<dbReference type="AlphaFoldDB" id="A0A183KRY5"/>
<dbReference type="Proteomes" id="UP000279833">
    <property type="component" value="Unassembled WGS sequence"/>
</dbReference>
<sequence>MEKLDIHSTSEASEDYFERFEIWAMTKEDDEDVNIVAHFLTFIGKAAYSLLRILTVPEKPISLPYTTLKELLLDYINYTNFECGKGGRSHKMTHGDIKNSTTLLRHLDPVHTQGYADNSSRSCDAVHEDGHKFGQCLFCSKFHSLNSCKFRNSKCFNCGDIGHIQSVCNITVHLTATNIKSCNSDSTESIPNQPIYQNSHAIVPGMTFPNNSHISNEITCNSEENMLKEPNHDRKPDVVWIDADFSNDPTLCNEFHKNISEESNPDVISYITYPHNPFDPCEKPAQCEARVLNINDFITKPTCWLYTIPGESVPISFVNSNINEHFLDTTKFLY</sequence>
<reference evidence="5" key="1">
    <citation type="submission" date="2016-06" db="UniProtKB">
        <authorList>
            <consortium name="WormBaseParasite"/>
        </authorList>
    </citation>
    <scope>IDENTIFICATION</scope>
</reference>
<evidence type="ECO:0000313" key="3">
    <source>
        <dbReference type="EMBL" id="VDP64322.1"/>
    </source>
</evidence>
<dbReference type="PROSITE" id="PS50158">
    <property type="entry name" value="ZF_CCHC"/>
    <property type="match status" value="1"/>
</dbReference>
<evidence type="ECO:0000256" key="1">
    <source>
        <dbReference type="PROSITE-ProRule" id="PRU00047"/>
    </source>
</evidence>
<protein>
    <submittedName>
        <fullName evidence="5">CCHC-type domain-containing protein</fullName>
    </submittedName>
</protein>
<evidence type="ECO:0000313" key="5">
    <source>
        <dbReference type="WBParaSite" id="SCUD_0001782401-mRNA-1"/>
    </source>
</evidence>